<reference evidence="1 2" key="1">
    <citation type="submission" date="2024-04" db="EMBL/GenBank/DDBJ databases">
        <title>Draft genome sequence of Thalassolituus maritimus NBRC 116585.</title>
        <authorList>
            <person name="Miyakawa T."/>
            <person name="Kusuya Y."/>
            <person name="Miura T."/>
        </authorList>
    </citation>
    <scope>NUCLEOTIDE SEQUENCE [LARGE SCALE GENOMIC DNA]</scope>
    <source>
        <strain evidence="1 2">5NW40-0001</strain>
    </source>
</reference>
<organism evidence="1 2">
    <name type="scientific">Thalassolituus maritimus</name>
    <dbReference type="NCBI Taxonomy" id="484498"/>
    <lineage>
        <taxon>Bacteria</taxon>
        <taxon>Pseudomonadati</taxon>
        <taxon>Pseudomonadota</taxon>
        <taxon>Gammaproteobacteria</taxon>
        <taxon>Oceanospirillales</taxon>
        <taxon>Oceanospirillaceae</taxon>
        <taxon>Thalassolituus</taxon>
    </lineage>
</organism>
<sequence length="639" mass="68447">MSTPRTLFLSFVFILSGCGGGGSSATSTTEAPESTYLDASNSNIHITAGNLNGSLELGVTSEAYSTVMTIDSGLAYLNADITSGDTYFLEIVKSPQNQICEVTGEDQITVTDGVLRIGILCFPAHWLTIATFDIPGNVTVKLDNGEIAEIPSGVEDFTFKSKFHHLKSGEEGISIIDTPEGYGCAINELTATAYFKDTERPERELYCFPLNKRIIEVSSNLGAFSVLREDGRVFVWGNSGSGGDATFYLRDLKNVRSLSEAPYRKGLSFTVIYENGSILSYGGSEVVGADSSSVEHLLTNTDRVFHNGFSNIGLTTDNRLVGWGSELYGGDTRLHLFSSLRTMHQNIGAYAALLENGDVVTFGSSIFGGEVSSSLQSSLMNVKDITASDTGFAALKQDGSVITWPEDSGVNSPDVDDLPRLTNVKKIVYGRNYVAIRENGELVVWPTLVGDVLYVDGKYATQEDLLEMQENVVDVVANQSAYAVIFKNRSVKAFGLNDFGADDEGVASELVNVKSVFALNNTVSGAFAALRYDGTVVTWGMGPAANSASVASDLVNVEIIFHNDYAFAAIRSDGSVVTWGDNARGGDSSAVQSDLIGVQKIYATDEAFAALKNDGSVITWGNPRDGGDSSHLAQQLNRL</sequence>
<dbReference type="SUPFAM" id="SSF50985">
    <property type="entry name" value="RCC1/BLIP-II"/>
    <property type="match status" value="1"/>
</dbReference>
<dbReference type="EMBL" id="BAABWH010000002">
    <property type="protein sequence ID" value="GAA6144810.1"/>
    <property type="molecule type" value="Genomic_DNA"/>
</dbReference>
<evidence type="ECO:0000313" key="2">
    <source>
        <dbReference type="Proteomes" id="UP001481413"/>
    </source>
</evidence>
<dbReference type="Gene3D" id="2.130.10.30">
    <property type="entry name" value="Regulator of chromosome condensation 1/beta-lactamase-inhibitor protein II"/>
    <property type="match status" value="3"/>
</dbReference>
<dbReference type="PROSITE" id="PS51257">
    <property type="entry name" value="PROKAR_LIPOPROTEIN"/>
    <property type="match status" value="1"/>
</dbReference>
<proteinExistence type="predicted"/>
<evidence type="ECO:0000313" key="1">
    <source>
        <dbReference type="EMBL" id="GAA6144810.1"/>
    </source>
</evidence>
<gene>
    <name evidence="1" type="ORF">NBRC116585_09270</name>
</gene>
<dbReference type="InterPro" id="IPR009091">
    <property type="entry name" value="RCC1/BLIP-II"/>
</dbReference>
<dbReference type="PANTHER" id="PTHR45982">
    <property type="entry name" value="REGULATOR OF CHROMOSOME CONDENSATION"/>
    <property type="match status" value="1"/>
</dbReference>
<dbReference type="InterPro" id="IPR051553">
    <property type="entry name" value="Ran_GTPase-activating"/>
</dbReference>
<dbReference type="Proteomes" id="UP001481413">
    <property type="component" value="Unassembled WGS sequence"/>
</dbReference>
<accession>A0ABP9ZXF2</accession>
<keyword evidence="2" id="KW-1185">Reference proteome</keyword>
<dbReference type="RefSeq" id="WP_353293752.1">
    <property type="nucleotide sequence ID" value="NZ_BAABWH010000002.1"/>
</dbReference>
<dbReference type="PANTHER" id="PTHR45982:SF1">
    <property type="entry name" value="REGULATOR OF CHROMOSOME CONDENSATION"/>
    <property type="match status" value="1"/>
</dbReference>
<protein>
    <recommendedName>
        <fullName evidence="3">Alpha-tubulin suppressor</fullName>
    </recommendedName>
</protein>
<evidence type="ECO:0008006" key="3">
    <source>
        <dbReference type="Google" id="ProtNLM"/>
    </source>
</evidence>
<comment type="caution">
    <text evidence="1">The sequence shown here is derived from an EMBL/GenBank/DDBJ whole genome shotgun (WGS) entry which is preliminary data.</text>
</comment>
<name>A0ABP9ZXF2_9GAMM</name>